<dbReference type="GO" id="GO:0004888">
    <property type="term" value="F:transmembrane signaling receptor activity"/>
    <property type="evidence" value="ECO:0007669"/>
    <property type="project" value="InterPro"/>
</dbReference>
<reference evidence="8" key="1">
    <citation type="journal article" date="2019" name="bioRxiv">
        <title>The Genome of the Zebra Mussel, Dreissena polymorpha: A Resource for Invasive Species Research.</title>
        <authorList>
            <person name="McCartney M.A."/>
            <person name="Auch B."/>
            <person name="Kono T."/>
            <person name="Mallez S."/>
            <person name="Zhang Y."/>
            <person name="Obille A."/>
            <person name="Becker A."/>
            <person name="Abrahante J.E."/>
            <person name="Garbe J."/>
            <person name="Badalamenti J.P."/>
            <person name="Herman A."/>
            <person name="Mangelson H."/>
            <person name="Liachko I."/>
            <person name="Sullivan S."/>
            <person name="Sone E.D."/>
            <person name="Koren S."/>
            <person name="Silverstein K.A.T."/>
            <person name="Beckman K.B."/>
            <person name="Gohl D.M."/>
        </authorList>
    </citation>
    <scope>NUCLEOTIDE SEQUENCE</scope>
    <source>
        <strain evidence="8">Duluth1</strain>
        <tissue evidence="8">Whole animal</tissue>
    </source>
</reference>
<dbReference type="SUPFAM" id="SSF90112">
    <property type="entry name" value="Neurotransmitter-gated ion-channel transmembrane pore"/>
    <property type="match status" value="1"/>
</dbReference>
<name>A0A9D4QW51_DREPO</name>
<keyword evidence="5" id="KW-0813">Transport</keyword>
<dbReference type="Pfam" id="PF02932">
    <property type="entry name" value="Neur_chan_memb"/>
    <property type="match status" value="1"/>
</dbReference>
<feature type="domain" description="Neurotransmitter-gated ion-channel transmembrane" evidence="7">
    <location>
        <begin position="237"/>
        <end position="395"/>
    </location>
</feature>
<dbReference type="EMBL" id="JAIWYP010000003">
    <property type="protein sequence ID" value="KAH3844365.1"/>
    <property type="molecule type" value="Genomic_DNA"/>
</dbReference>
<comment type="caution">
    <text evidence="8">The sequence shown here is derived from an EMBL/GenBank/DDBJ whole genome shotgun (WGS) entry which is preliminary data.</text>
</comment>
<keyword evidence="3 5" id="KW-1133">Transmembrane helix</keyword>
<evidence type="ECO:0000256" key="2">
    <source>
        <dbReference type="ARBA" id="ARBA00022692"/>
    </source>
</evidence>
<organism evidence="8 9">
    <name type="scientific">Dreissena polymorpha</name>
    <name type="common">Zebra mussel</name>
    <name type="synonym">Mytilus polymorpha</name>
    <dbReference type="NCBI Taxonomy" id="45954"/>
    <lineage>
        <taxon>Eukaryota</taxon>
        <taxon>Metazoa</taxon>
        <taxon>Spiralia</taxon>
        <taxon>Lophotrochozoa</taxon>
        <taxon>Mollusca</taxon>
        <taxon>Bivalvia</taxon>
        <taxon>Autobranchia</taxon>
        <taxon>Heteroconchia</taxon>
        <taxon>Euheterodonta</taxon>
        <taxon>Imparidentia</taxon>
        <taxon>Neoheterodontei</taxon>
        <taxon>Myida</taxon>
        <taxon>Dreissenoidea</taxon>
        <taxon>Dreissenidae</taxon>
        <taxon>Dreissena</taxon>
    </lineage>
</organism>
<dbReference type="InterPro" id="IPR006202">
    <property type="entry name" value="Neur_chan_lig-bd"/>
</dbReference>
<dbReference type="Gene3D" id="2.70.170.10">
    <property type="entry name" value="Neurotransmitter-gated ion-channel ligand-binding domain"/>
    <property type="match status" value="1"/>
</dbReference>
<evidence type="ECO:0000259" key="6">
    <source>
        <dbReference type="Pfam" id="PF02931"/>
    </source>
</evidence>
<keyword evidence="5" id="KW-0407">Ion channel</keyword>
<gene>
    <name evidence="8" type="ORF">DPMN_086623</name>
</gene>
<dbReference type="SUPFAM" id="SSF63712">
    <property type="entry name" value="Nicotinic receptor ligand binding domain-like"/>
    <property type="match status" value="1"/>
</dbReference>
<feature type="transmembrane region" description="Helical" evidence="5">
    <location>
        <begin position="294"/>
        <end position="317"/>
    </location>
</feature>
<dbReference type="PRINTS" id="PR00252">
    <property type="entry name" value="NRIONCHANNEL"/>
</dbReference>
<dbReference type="Pfam" id="PF02931">
    <property type="entry name" value="Neur_chan_LBD"/>
    <property type="match status" value="1"/>
</dbReference>
<reference evidence="8" key="2">
    <citation type="submission" date="2020-11" db="EMBL/GenBank/DDBJ databases">
        <authorList>
            <person name="McCartney M.A."/>
            <person name="Auch B."/>
            <person name="Kono T."/>
            <person name="Mallez S."/>
            <person name="Becker A."/>
            <person name="Gohl D.M."/>
            <person name="Silverstein K.A.T."/>
            <person name="Koren S."/>
            <person name="Bechman K.B."/>
            <person name="Herman A."/>
            <person name="Abrahante J.E."/>
            <person name="Garbe J."/>
        </authorList>
    </citation>
    <scope>NUCLEOTIDE SEQUENCE</scope>
    <source>
        <strain evidence="8">Duluth1</strain>
        <tissue evidence="8">Whole animal</tissue>
    </source>
</reference>
<dbReference type="InterPro" id="IPR038050">
    <property type="entry name" value="Neuro_actylchol_rec"/>
</dbReference>
<dbReference type="InterPro" id="IPR006029">
    <property type="entry name" value="Neurotrans-gated_channel_TM"/>
</dbReference>
<dbReference type="GO" id="GO:0005230">
    <property type="term" value="F:extracellular ligand-gated monoatomic ion channel activity"/>
    <property type="evidence" value="ECO:0007669"/>
    <property type="project" value="InterPro"/>
</dbReference>
<dbReference type="CDD" id="cd18989">
    <property type="entry name" value="LGIC_ECD_cation"/>
    <property type="match status" value="1"/>
</dbReference>
<evidence type="ECO:0000256" key="1">
    <source>
        <dbReference type="ARBA" id="ARBA00004141"/>
    </source>
</evidence>
<evidence type="ECO:0000256" key="4">
    <source>
        <dbReference type="ARBA" id="ARBA00023136"/>
    </source>
</evidence>
<sequence>MPPLVFMAIAWLLPRFIQCQTQDQVEALYNNLLNGQNKNMRPAVNHAYPTDVNVSFELFQILDVDEVMGKLTISGLLKMEWYDHRMRWNPIDYGGVFTINVPSFATWKPDLVLTEPIDNAFAFGYMQNWVNVRYLYDGMAIFAPSEVLSSACDITVTYYPFDTQICEINLYPWGINKHEIVLNTYTTEVSKSIFSENAEWMLDKTETLTGVMFDTFYFYRVVLYLKRRPTFVIVNVVLPIFFMSVLNVLVFFLPASSGERVSFAITVLLAIAFFMTIVNDTLPKSSNPIPTICYLLLGSLVLSTFIVMMTIFNLRIYHRPAEQPLSKMYLAIAFSARRCRRRSFRCQSKRIKADAVTEIDLSKENAITNRRASDEDAIKWSSAHNNKRRADDATASAYEDYADLEDVNWKTVSEALDSIGIVISTVWVVSLTIAIIVMVTAYS</sequence>
<feature type="transmembrane region" description="Helical" evidence="5">
    <location>
        <begin position="419"/>
        <end position="442"/>
    </location>
</feature>
<dbReference type="InterPro" id="IPR018000">
    <property type="entry name" value="Neurotransmitter_ion_chnl_CS"/>
</dbReference>
<keyword evidence="5" id="KW-0732">Signal</keyword>
<protein>
    <submittedName>
        <fullName evidence="8">Uncharacterized protein</fullName>
    </submittedName>
</protein>
<feature type="chain" id="PRO_5039750630" evidence="5">
    <location>
        <begin position="20"/>
        <end position="443"/>
    </location>
</feature>
<dbReference type="FunFam" id="2.70.170.10:FF:000028">
    <property type="entry name" value="AcetylCholine Receptor"/>
    <property type="match status" value="1"/>
</dbReference>
<evidence type="ECO:0000313" key="8">
    <source>
        <dbReference type="EMBL" id="KAH3844365.1"/>
    </source>
</evidence>
<dbReference type="AlphaFoldDB" id="A0A9D4QW51"/>
<accession>A0A9D4QW51</accession>
<keyword evidence="2 5" id="KW-0812">Transmembrane</keyword>
<dbReference type="InterPro" id="IPR036734">
    <property type="entry name" value="Neur_chan_lig-bd_sf"/>
</dbReference>
<feature type="transmembrane region" description="Helical" evidence="5">
    <location>
        <begin position="232"/>
        <end position="255"/>
    </location>
</feature>
<proteinExistence type="inferred from homology"/>
<evidence type="ECO:0000259" key="7">
    <source>
        <dbReference type="Pfam" id="PF02932"/>
    </source>
</evidence>
<comment type="subcellular location">
    <subcellularLocation>
        <location evidence="1">Membrane</location>
        <topology evidence="1">Multi-pass membrane protein</topology>
    </subcellularLocation>
</comment>
<keyword evidence="9" id="KW-1185">Reference proteome</keyword>
<dbReference type="PROSITE" id="PS00236">
    <property type="entry name" value="NEUROTR_ION_CHANNEL"/>
    <property type="match status" value="1"/>
</dbReference>
<dbReference type="Gene3D" id="1.20.58.390">
    <property type="entry name" value="Neurotransmitter-gated ion-channel transmembrane domain"/>
    <property type="match status" value="1"/>
</dbReference>
<evidence type="ECO:0000256" key="3">
    <source>
        <dbReference type="ARBA" id="ARBA00022989"/>
    </source>
</evidence>
<dbReference type="GO" id="GO:0016020">
    <property type="term" value="C:membrane"/>
    <property type="evidence" value="ECO:0007669"/>
    <property type="project" value="UniProtKB-SubCell"/>
</dbReference>
<dbReference type="Proteomes" id="UP000828390">
    <property type="component" value="Unassembled WGS sequence"/>
</dbReference>
<comment type="similarity">
    <text evidence="5">Belongs to the ligand-gated ion channel (TC 1.A.9) family.</text>
</comment>
<keyword evidence="4 5" id="KW-0472">Membrane</keyword>
<feature type="signal peptide" evidence="5">
    <location>
        <begin position="1"/>
        <end position="19"/>
    </location>
</feature>
<evidence type="ECO:0000313" key="9">
    <source>
        <dbReference type="Proteomes" id="UP000828390"/>
    </source>
</evidence>
<evidence type="ECO:0000256" key="5">
    <source>
        <dbReference type="RuleBase" id="RU000687"/>
    </source>
</evidence>
<feature type="domain" description="Neurotransmitter-gated ion-channel ligand-binding" evidence="6">
    <location>
        <begin position="26"/>
        <end position="211"/>
    </location>
</feature>
<dbReference type="InterPro" id="IPR006201">
    <property type="entry name" value="Neur_channel"/>
</dbReference>
<keyword evidence="5" id="KW-0406">Ion transport</keyword>
<dbReference type="PANTHER" id="PTHR18945">
    <property type="entry name" value="NEUROTRANSMITTER GATED ION CHANNEL"/>
    <property type="match status" value="1"/>
</dbReference>
<feature type="transmembrane region" description="Helical" evidence="5">
    <location>
        <begin position="261"/>
        <end position="282"/>
    </location>
</feature>
<dbReference type="InterPro" id="IPR036719">
    <property type="entry name" value="Neuro-gated_channel_TM_sf"/>
</dbReference>
<dbReference type="CDD" id="cd19051">
    <property type="entry name" value="LGIC_TM_cation"/>
    <property type="match status" value="1"/>
</dbReference>